<keyword evidence="2" id="KW-1133">Transmembrane helix</keyword>
<feature type="transmembrane region" description="Helical" evidence="2">
    <location>
        <begin position="129"/>
        <end position="149"/>
    </location>
</feature>
<reference evidence="4" key="1">
    <citation type="submission" date="2015-01" db="EMBL/GenBank/DDBJ databases">
        <authorList>
            <person name="Aksoy S."/>
            <person name="Warren W."/>
            <person name="Wilson R.K."/>
        </authorList>
    </citation>
    <scope>NUCLEOTIDE SEQUENCE [LARGE SCALE GENOMIC DNA]</scope>
    <source>
        <strain evidence="4">IAEA</strain>
    </source>
</reference>
<accession>A0A1B0C041</accession>
<dbReference type="AlphaFoldDB" id="A0A1B0C041"/>
<protein>
    <submittedName>
        <fullName evidence="3">Uncharacterized protein</fullName>
    </submittedName>
</protein>
<keyword evidence="2" id="KW-0472">Membrane</keyword>
<feature type="transmembrane region" description="Helical" evidence="2">
    <location>
        <begin position="100"/>
        <end position="122"/>
    </location>
</feature>
<dbReference type="EMBL" id="JXJN01023464">
    <property type="status" value="NOT_ANNOTATED_CDS"/>
    <property type="molecule type" value="Genomic_DNA"/>
</dbReference>
<keyword evidence="4" id="KW-1185">Reference proteome</keyword>
<feature type="region of interest" description="Disordered" evidence="1">
    <location>
        <begin position="451"/>
        <end position="481"/>
    </location>
</feature>
<keyword evidence="2" id="KW-0812">Transmembrane</keyword>
<proteinExistence type="predicted"/>
<dbReference type="Proteomes" id="UP000092460">
    <property type="component" value="Unassembled WGS sequence"/>
</dbReference>
<organism evidence="3 4">
    <name type="scientific">Glossina palpalis gambiensis</name>
    <dbReference type="NCBI Taxonomy" id="67801"/>
    <lineage>
        <taxon>Eukaryota</taxon>
        <taxon>Metazoa</taxon>
        <taxon>Ecdysozoa</taxon>
        <taxon>Arthropoda</taxon>
        <taxon>Hexapoda</taxon>
        <taxon>Insecta</taxon>
        <taxon>Pterygota</taxon>
        <taxon>Neoptera</taxon>
        <taxon>Endopterygota</taxon>
        <taxon>Diptera</taxon>
        <taxon>Brachycera</taxon>
        <taxon>Muscomorpha</taxon>
        <taxon>Hippoboscoidea</taxon>
        <taxon>Glossinidae</taxon>
        <taxon>Glossina</taxon>
    </lineage>
</organism>
<dbReference type="VEuPathDB" id="VectorBase:GPPI045612"/>
<evidence type="ECO:0000313" key="3">
    <source>
        <dbReference type="EnsemblMetazoa" id="GPPI045612-PA"/>
    </source>
</evidence>
<feature type="transmembrane region" description="Helical" evidence="2">
    <location>
        <begin position="61"/>
        <end position="80"/>
    </location>
</feature>
<evidence type="ECO:0000256" key="2">
    <source>
        <dbReference type="SAM" id="Phobius"/>
    </source>
</evidence>
<dbReference type="EnsemblMetazoa" id="GPPI045612-RA">
    <property type="protein sequence ID" value="GPPI045612-PA"/>
    <property type="gene ID" value="GPPI045612"/>
</dbReference>
<feature type="transmembrane region" description="Helical" evidence="2">
    <location>
        <begin position="169"/>
        <end position="188"/>
    </location>
</feature>
<evidence type="ECO:0000313" key="4">
    <source>
        <dbReference type="Proteomes" id="UP000092460"/>
    </source>
</evidence>
<reference evidence="3" key="2">
    <citation type="submission" date="2020-05" db="UniProtKB">
        <authorList>
            <consortium name="EnsemblMetazoa"/>
        </authorList>
    </citation>
    <scope>IDENTIFICATION</scope>
    <source>
        <strain evidence="3">IAEA</strain>
    </source>
</reference>
<evidence type="ECO:0000256" key="1">
    <source>
        <dbReference type="SAM" id="MobiDB-lite"/>
    </source>
</evidence>
<name>A0A1B0C041_9MUSC</name>
<sequence length="530" mass="60375">MIYSLSQLYDPANLETLFNKDKKRRTMNYDKSSKNLPNGEAKSDAATSFWNDHIMERFVKANLFIICCVAAGLLLIVYLGAFSCEVSWILEARGDLPYSAYILCTQYFVVFVATTILIHGLVTGLPFGLFAWSVVIGVLSIPELIFVMIMTTQHWGLQSIHGLTELVAYLLRLLINCFSLICVIPTGLKWRREAQVLMQLQDLAARLQLQTPPPSIPIVQDDSRRTSKRLESQQQYAFENVGFQVNETANNNDVLRPQSQNLSLYGSQNEFNASMFTMPFIPLPPPSNDSNGINGNKAQSLMDLRCTLPGLYNPRYVLENSDEKNGKYFNITIDDLKNNLQDTHRPPSLPNDPIYCSIDAPQSSSPMQTNHLKERQREPLALPSHQQVQHRQIPKLSRNCISLENLEGITKVQNELQNYNQQQQYYLAMLGYLQHQQLQQEQQKMYSNNMGKIYRRPGSQDNSVDGGATNGNPMPGQQQQQQIYRRNSQQLQYYGGFGYVNYTNPYVTANSKLSLGNESDDYRKYRDVAL</sequence>